<sequence>MSAQGCDVLIVGSGGAGLRAAIAAREEAPELDLLLLTKGELGRTGTTANSYSDRMAFHVTLPDTDPGGPDNWRHHADDIYRIGGG</sequence>
<dbReference type="Proteomes" id="UP000052020">
    <property type="component" value="Unassembled WGS sequence"/>
</dbReference>
<evidence type="ECO:0000256" key="1">
    <source>
        <dbReference type="ARBA" id="ARBA00022630"/>
    </source>
</evidence>
<organism evidence="4 5">
    <name type="scientific">candidate division KD3-62 bacterium DG_56</name>
    <dbReference type="NCBI Taxonomy" id="1704032"/>
    <lineage>
        <taxon>Bacteria</taxon>
        <taxon>candidate division KD3-62</taxon>
    </lineage>
</organism>
<evidence type="ECO:0000313" key="5">
    <source>
        <dbReference type="Proteomes" id="UP000052020"/>
    </source>
</evidence>
<proteinExistence type="predicted"/>
<keyword evidence="2" id="KW-0560">Oxidoreductase</keyword>
<feature type="domain" description="FAD-dependent oxidoreductase 2 FAD-binding" evidence="3">
    <location>
        <begin position="7"/>
        <end position="81"/>
    </location>
</feature>
<reference evidence="4 5" key="1">
    <citation type="journal article" date="2015" name="Microbiome">
        <title>Genomic resolution of linkages in carbon, nitrogen, and sulfur cycling among widespread estuary sediment bacteria.</title>
        <authorList>
            <person name="Baker B.J."/>
            <person name="Lazar C.S."/>
            <person name="Teske A.P."/>
            <person name="Dick G.J."/>
        </authorList>
    </citation>
    <scope>NUCLEOTIDE SEQUENCE [LARGE SCALE GENOMIC DNA]</scope>
    <source>
        <strain evidence="4">DG_56</strain>
    </source>
</reference>
<dbReference type="AlphaFoldDB" id="A0A0S7XJS7"/>
<evidence type="ECO:0000256" key="2">
    <source>
        <dbReference type="ARBA" id="ARBA00023002"/>
    </source>
</evidence>
<accession>A0A0S7XJS7</accession>
<gene>
    <name evidence="4" type="ORF">AMK68_04700</name>
</gene>
<protein>
    <recommendedName>
        <fullName evidence="3">FAD-dependent oxidoreductase 2 FAD-binding domain-containing protein</fullName>
    </recommendedName>
</protein>
<dbReference type="SUPFAM" id="SSF51905">
    <property type="entry name" value="FAD/NAD(P)-binding domain"/>
    <property type="match status" value="1"/>
</dbReference>
<name>A0A0S7XJS7_9BACT</name>
<dbReference type="Pfam" id="PF00890">
    <property type="entry name" value="FAD_binding_2"/>
    <property type="match status" value="1"/>
</dbReference>
<keyword evidence="1" id="KW-0285">Flavoprotein</keyword>
<dbReference type="GO" id="GO:0016491">
    <property type="term" value="F:oxidoreductase activity"/>
    <property type="evidence" value="ECO:0007669"/>
    <property type="project" value="UniProtKB-KW"/>
</dbReference>
<dbReference type="InterPro" id="IPR003953">
    <property type="entry name" value="FAD-dep_OxRdtase_2_FAD-bd"/>
</dbReference>
<dbReference type="Gene3D" id="3.50.50.60">
    <property type="entry name" value="FAD/NAD(P)-binding domain"/>
    <property type="match status" value="1"/>
</dbReference>
<evidence type="ECO:0000259" key="3">
    <source>
        <dbReference type="Pfam" id="PF00890"/>
    </source>
</evidence>
<dbReference type="InterPro" id="IPR036188">
    <property type="entry name" value="FAD/NAD-bd_sf"/>
</dbReference>
<dbReference type="EMBL" id="LIZY01000109">
    <property type="protein sequence ID" value="KPJ62628.1"/>
    <property type="molecule type" value="Genomic_DNA"/>
</dbReference>
<evidence type="ECO:0000313" key="4">
    <source>
        <dbReference type="EMBL" id="KPJ62628.1"/>
    </source>
</evidence>
<feature type="non-terminal residue" evidence="4">
    <location>
        <position position="85"/>
    </location>
</feature>
<comment type="caution">
    <text evidence="4">The sequence shown here is derived from an EMBL/GenBank/DDBJ whole genome shotgun (WGS) entry which is preliminary data.</text>
</comment>